<sequence length="23" mass="2667">MRYQHQLRVTTATPGTLTVTHRV</sequence>
<organism evidence="1">
    <name type="scientific">Rhizophora mucronata</name>
    <name type="common">Asiatic mangrove</name>
    <dbReference type="NCBI Taxonomy" id="61149"/>
    <lineage>
        <taxon>Eukaryota</taxon>
        <taxon>Viridiplantae</taxon>
        <taxon>Streptophyta</taxon>
        <taxon>Embryophyta</taxon>
        <taxon>Tracheophyta</taxon>
        <taxon>Spermatophyta</taxon>
        <taxon>Magnoliopsida</taxon>
        <taxon>eudicotyledons</taxon>
        <taxon>Gunneridae</taxon>
        <taxon>Pentapetalae</taxon>
        <taxon>rosids</taxon>
        <taxon>fabids</taxon>
        <taxon>Malpighiales</taxon>
        <taxon>Rhizophoraceae</taxon>
        <taxon>Rhizophora</taxon>
    </lineage>
</organism>
<accession>A0A2P2INH6</accession>
<reference evidence="1" key="1">
    <citation type="submission" date="2018-02" db="EMBL/GenBank/DDBJ databases">
        <title>Rhizophora mucronata_Transcriptome.</title>
        <authorList>
            <person name="Meera S.P."/>
            <person name="Sreeshan A."/>
            <person name="Augustine A."/>
        </authorList>
    </citation>
    <scope>NUCLEOTIDE SEQUENCE</scope>
    <source>
        <tissue evidence="1">Leaf</tissue>
    </source>
</reference>
<proteinExistence type="predicted"/>
<dbReference type="AlphaFoldDB" id="A0A2P2INH6"/>
<evidence type="ECO:0000313" key="1">
    <source>
        <dbReference type="EMBL" id="MBW82779.1"/>
    </source>
</evidence>
<protein>
    <submittedName>
        <fullName evidence="1">Uncharacterized protein</fullName>
    </submittedName>
</protein>
<name>A0A2P2INH6_RHIMU</name>
<dbReference type="EMBL" id="GGEC01002296">
    <property type="protein sequence ID" value="MBW82779.1"/>
    <property type="molecule type" value="Transcribed_RNA"/>
</dbReference>